<dbReference type="Gene3D" id="2.60.40.10">
    <property type="entry name" value="Immunoglobulins"/>
    <property type="match status" value="1"/>
</dbReference>
<feature type="compositionally biased region" description="Polar residues" evidence="3">
    <location>
        <begin position="158"/>
        <end position="175"/>
    </location>
</feature>
<name>A0ABX6EXT3_KLUMA</name>
<dbReference type="SUPFAM" id="SSF160219">
    <property type="entry name" value="AMPKBI-like"/>
    <property type="match status" value="1"/>
</dbReference>
<dbReference type="Proteomes" id="UP000422736">
    <property type="component" value="Chromosome 4"/>
</dbReference>
<evidence type="ECO:0000256" key="2">
    <source>
        <dbReference type="ARBA" id="ARBA00022553"/>
    </source>
</evidence>
<evidence type="ECO:0000313" key="5">
    <source>
        <dbReference type="EMBL" id="QGN16375.1"/>
    </source>
</evidence>
<keyword evidence="6" id="KW-1185">Reference proteome</keyword>
<dbReference type="PANTHER" id="PTHR10343:SF84">
    <property type="entry name" value="5'-AMP-ACTIVATED PROTEIN KINASE SUBUNIT BETA-1"/>
    <property type="match status" value="1"/>
</dbReference>
<feature type="region of interest" description="Disordered" evidence="3">
    <location>
        <begin position="184"/>
        <end position="203"/>
    </location>
</feature>
<feature type="compositionally biased region" description="Low complexity" evidence="3">
    <location>
        <begin position="133"/>
        <end position="148"/>
    </location>
</feature>
<feature type="region of interest" description="Disordered" evidence="3">
    <location>
        <begin position="1"/>
        <end position="57"/>
    </location>
</feature>
<dbReference type="InterPro" id="IPR014756">
    <property type="entry name" value="Ig_E-set"/>
</dbReference>
<gene>
    <name evidence="5" type="primary">GAL83</name>
    <name evidence="5" type="ORF">FIM1_3082</name>
</gene>
<dbReference type="PANTHER" id="PTHR10343">
    <property type="entry name" value="5'-AMP-ACTIVATED PROTEIN KINASE , BETA SUBUNIT"/>
    <property type="match status" value="1"/>
</dbReference>
<dbReference type="InterPro" id="IPR006828">
    <property type="entry name" value="ASC_dom"/>
</dbReference>
<dbReference type="InterPro" id="IPR037256">
    <property type="entry name" value="ASC_dom_sf"/>
</dbReference>
<feature type="domain" description="Association with the SNF1 complex (ASC)" evidence="4">
    <location>
        <begin position="381"/>
        <end position="496"/>
    </location>
</feature>
<dbReference type="SMART" id="SM01010">
    <property type="entry name" value="AMPKBI"/>
    <property type="match status" value="1"/>
</dbReference>
<evidence type="ECO:0000256" key="1">
    <source>
        <dbReference type="ARBA" id="ARBA00010926"/>
    </source>
</evidence>
<organism evidence="5 6">
    <name type="scientific">Kluyveromyces marxianus</name>
    <name type="common">Yeast</name>
    <name type="synonym">Candida kefyr</name>
    <dbReference type="NCBI Taxonomy" id="4911"/>
    <lineage>
        <taxon>Eukaryota</taxon>
        <taxon>Fungi</taxon>
        <taxon>Dikarya</taxon>
        <taxon>Ascomycota</taxon>
        <taxon>Saccharomycotina</taxon>
        <taxon>Saccharomycetes</taxon>
        <taxon>Saccharomycetales</taxon>
        <taxon>Saccharomycetaceae</taxon>
        <taxon>Kluyveromyces</taxon>
    </lineage>
</organism>
<dbReference type="Pfam" id="PF16561">
    <property type="entry name" value="AMPK1_CBM"/>
    <property type="match status" value="1"/>
</dbReference>
<feature type="region of interest" description="Disordered" evidence="3">
    <location>
        <begin position="99"/>
        <end position="119"/>
    </location>
</feature>
<dbReference type="Gene3D" id="6.20.250.60">
    <property type="match status" value="1"/>
</dbReference>
<dbReference type="InterPro" id="IPR032640">
    <property type="entry name" value="AMPK1_CBM"/>
</dbReference>
<feature type="compositionally biased region" description="Low complexity" evidence="3">
    <location>
        <begin position="43"/>
        <end position="55"/>
    </location>
</feature>
<evidence type="ECO:0000256" key="3">
    <source>
        <dbReference type="SAM" id="MobiDB-lite"/>
    </source>
</evidence>
<proteinExistence type="inferred from homology"/>
<keyword evidence="2" id="KW-0597">Phosphoprotein</keyword>
<reference evidence="5 6" key="1">
    <citation type="submission" date="2016-03" db="EMBL/GenBank/DDBJ databases">
        <title>How can Kluyveromyces marxianus grow so fast - potential evolutionary course in Saccharomyces Complex revealed by comparative genomics.</title>
        <authorList>
            <person name="Mo W."/>
            <person name="Lu W."/>
            <person name="Yang X."/>
            <person name="Qi J."/>
            <person name="Lv H."/>
        </authorList>
    </citation>
    <scope>NUCLEOTIDE SEQUENCE [LARGE SCALE GENOMIC DNA]</scope>
    <source>
        <strain evidence="5 6">FIM1</strain>
    </source>
</reference>
<feature type="compositionally biased region" description="Low complexity" evidence="3">
    <location>
        <begin position="309"/>
        <end position="347"/>
    </location>
</feature>
<protein>
    <submittedName>
        <fullName evidence="5">SNF1 protein kinase subunit beta-3</fullName>
    </submittedName>
</protein>
<feature type="region of interest" description="Disordered" evidence="3">
    <location>
        <begin position="132"/>
        <end position="175"/>
    </location>
</feature>
<dbReference type="Pfam" id="PF04739">
    <property type="entry name" value="AMPKBI"/>
    <property type="match status" value="1"/>
</dbReference>
<dbReference type="SUPFAM" id="SSF81296">
    <property type="entry name" value="E set domains"/>
    <property type="match status" value="1"/>
</dbReference>
<dbReference type="GO" id="GO:0016301">
    <property type="term" value="F:kinase activity"/>
    <property type="evidence" value="ECO:0007669"/>
    <property type="project" value="UniProtKB-KW"/>
</dbReference>
<comment type="similarity">
    <text evidence="1">Belongs to the 5'-AMP-activated protein kinase beta subunit family.</text>
</comment>
<dbReference type="EMBL" id="CP015057">
    <property type="protein sequence ID" value="QGN16375.1"/>
    <property type="molecule type" value="Genomic_DNA"/>
</dbReference>
<dbReference type="CDD" id="cd02859">
    <property type="entry name" value="E_set_AMPKbeta_like_N"/>
    <property type="match status" value="1"/>
</dbReference>
<feature type="compositionally biased region" description="Polar residues" evidence="3">
    <location>
        <begin position="184"/>
        <end position="199"/>
    </location>
</feature>
<dbReference type="InterPro" id="IPR013783">
    <property type="entry name" value="Ig-like_fold"/>
</dbReference>
<evidence type="ECO:0000313" key="6">
    <source>
        <dbReference type="Proteomes" id="UP000422736"/>
    </source>
</evidence>
<reference evidence="5 6" key="2">
    <citation type="submission" date="2019-11" db="EMBL/GenBank/DDBJ databases">
        <authorList>
            <person name="Lu H."/>
        </authorList>
    </citation>
    <scope>NUCLEOTIDE SEQUENCE [LARGE SCALE GENOMIC DNA]</scope>
    <source>
        <strain evidence="5 6">FIM1</strain>
    </source>
</reference>
<keyword evidence="5" id="KW-0418">Kinase</keyword>
<sequence>MGNLPSNSSRPHQKHSPVMSQNIKDVSMIDINEALNDNQGDASSPTDDPSSNSTNITQSMSQMNIDDGSSLAPPLSSRKSTLIFNDDFDELSNSHKHIEHQINSDDGGVITGNDDEDDDQAEEVEVVDNIMVGQSDGSGSSLSATSTTPNIDQEEGNRQSSSYSGNTQAPLENKTQGVSYRNVNQSQSPVTNNSKSQGPQDHRPVMVPVEIVWKQGGSKVYVTGSFTSWRKMIGLVPVNGKPGVYHIKLQLPPGTHRFRFIVDNELRFSDFLPTATDQMGNFVNYLEIVPPVANQEMTNYDIDAQNQNNQQSQFDQQQSSLNNATSPLQPLQSQSPQPLLGRQPSQSKDGKLSARSQLALHIEEDPDDMGNGYTRFREEQQLKQEYEYTQDIPAVFTDPSVMEQYYLTLDQQQNNQQNMSWLTPPQLPPQLENVILNNYNKNAESGSENNSGALPIPNHVVLNHLATSSIKHNTLCVASIVRYKRKYATQILYAPLQ</sequence>
<feature type="region of interest" description="Disordered" evidence="3">
    <location>
        <begin position="309"/>
        <end position="354"/>
    </location>
</feature>
<feature type="compositionally biased region" description="Polar residues" evidence="3">
    <location>
        <begin position="1"/>
        <end position="10"/>
    </location>
</feature>
<evidence type="ECO:0000259" key="4">
    <source>
        <dbReference type="SMART" id="SM01010"/>
    </source>
</evidence>
<dbReference type="InterPro" id="IPR050827">
    <property type="entry name" value="CRP1_MDG1_kinase"/>
</dbReference>
<accession>A0ABX6EXT3</accession>
<keyword evidence="5" id="KW-0808">Transferase</keyword>